<dbReference type="EMBL" id="JAYWVC010000009">
    <property type="protein sequence ID" value="MED7821406.1"/>
    <property type="molecule type" value="Genomic_DNA"/>
</dbReference>
<evidence type="ECO:0000313" key="3">
    <source>
        <dbReference type="Proteomes" id="UP001333996"/>
    </source>
</evidence>
<accession>A0ABU7FB64</accession>
<proteinExistence type="predicted"/>
<keyword evidence="3" id="KW-1185">Reference proteome</keyword>
<dbReference type="RefSeq" id="WP_329505445.1">
    <property type="nucleotide sequence ID" value="NZ_JAYWVC010000009.1"/>
</dbReference>
<feature type="region of interest" description="Disordered" evidence="1">
    <location>
        <begin position="39"/>
        <end position="61"/>
    </location>
</feature>
<reference evidence="2" key="1">
    <citation type="submission" date="2024-01" db="EMBL/GenBank/DDBJ databases">
        <title>First draft genome sequence data of TA4-1, the type strain of Gram-positive actinobacterium Streptomyces chiangmaiensis.</title>
        <authorList>
            <person name="Yasawong M."/>
            <person name="Nantapong N."/>
        </authorList>
    </citation>
    <scope>NUCLEOTIDE SEQUENCE</scope>
    <source>
        <strain evidence="2">TA4-1</strain>
    </source>
</reference>
<gene>
    <name evidence="2" type="ORF">VXC91_05255</name>
</gene>
<evidence type="ECO:0000256" key="1">
    <source>
        <dbReference type="SAM" id="MobiDB-lite"/>
    </source>
</evidence>
<sequence>MKRLGVRDVIDVRRPAPVPSASGGQVREGVAEVMAEMSTNSSVASDVGPDVATVGDETALP</sequence>
<organism evidence="2 3">
    <name type="scientific">Streptomyces chiangmaiensis</name>
    <dbReference type="NCBI Taxonomy" id="766497"/>
    <lineage>
        <taxon>Bacteria</taxon>
        <taxon>Bacillati</taxon>
        <taxon>Actinomycetota</taxon>
        <taxon>Actinomycetes</taxon>
        <taxon>Kitasatosporales</taxon>
        <taxon>Streptomycetaceae</taxon>
        <taxon>Streptomyces</taxon>
    </lineage>
</organism>
<protein>
    <submittedName>
        <fullName evidence="2">Uncharacterized protein</fullName>
    </submittedName>
</protein>
<evidence type="ECO:0000313" key="2">
    <source>
        <dbReference type="EMBL" id="MED7821406.1"/>
    </source>
</evidence>
<name>A0ABU7FB64_9ACTN</name>
<comment type="caution">
    <text evidence="2">The sequence shown here is derived from an EMBL/GenBank/DDBJ whole genome shotgun (WGS) entry which is preliminary data.</text>
</comment>
<dbReference type="Proteomes" id="UP001333996">
    <property type="component" value="Unassembled WGS sequence"/>
</dbReference>